<accession>A0ACB6Z9L2</accession>
<evidence type="ECO:0000313" key="1">
    <source>
        <dbReference type="EMBL" id="KAF9646038.1"/>
    </source>
</evidence>
<gene>
    <name evidence="1" type="ORF">BDM02DRAFT_3271257</name>
</gene>
<keyword evidence="2" id="KW-1185">Reference proteome</keyword>
<evidence type="ECO:0000313" key="2">
    <source>
        <dbReference type="Proteomes" id="UP000886501"/>
    </source>
</evidence>
<keyword evidence="1" id="KW-0378">Hydrolase</keyword>
<dbReference type="EMBL" id="MU118069">
    <property type="protein sequence ID" value="KAF9646038.1"/>
    <property type="molecule type" value="Genomic_DNA"/>
</dbReference>
<sequence length="524" mass="56412">MKNVIWGLQVAAIWSSLLLTVCTAHDSGLHLKVVGKPNPYNLRHNKRGNIIGSSTLSNSGDVSYYANITLGGASFSVLIDTGSSDLWVAGSIPSAKETGKNSGVDYAIGSVRGPVKLANLNFTGYIVNDQAYLEVTPDKTNPEGLGLIGLGPNKGSNVFNAVGSSAGAAVVDRIFRQNTSTPNFISVLLGRYDDPTDTFPGDITVGDILQGYEKITSQTKLEVTQVSVLESGAQHWQTLIDENGILGPDGQPIALTTVVAKTANGNRLTAVFDTGFTLTQVPKSLSDAVYGRIPGAQFVNRSDVGAIWEVPCDKEVNMTFIFAGQKIPVHPLDTSIDLNVTNASGDKVCLGSYQPISTAVDTNYDIILGMSFLRNVYILINYGDFVDGTSNTANPYIQLLATTDPAEGHQDFVNVRLGGKDDANWQLLPPSSKGSPPKSDSQFVRGIKYYWPIIAGVGGFLVLVILISCLCVRRRKTGARPFWRGKKSYRPLHDPAPVGMQPLGHDGVPRQSVSDYRNPWDSRY</sequence>
<name>A0ACB6Z9L2_THEGA</name>
<comment type="caution">
    <text evidence="1">The sequence shown here is derived from an EMBL/GenBank/DDBJ whole genome shotgun (WGS) entry which is preliminary data.</text>
</comment>
<keyword evidence="1" id="KW-0645">Protease</keyword>
<dbReference type="Proteomes" id="UP000886501">
    <property type="component" value="Unassembled WGS sequence"/>
</dbReference>
<protein>
    <submittedName>
        <fullName evidence="1">Acid protease</fullName>
    </submittedName>
</protein>
<organism evidence="1 2">
    <name type="scientific">Thelephora ganbajun</name>
    <name type="common">Ganba fungus</name>
    <dbReference type="NCBI Taxonomy" id="370292"/>
    <lineage>
        <taxon>Eukaryota</taxon>
        <taxon>Fungi</taxon>
        <taxon>Dikarya</taxon>
        <taxon>Basidiomycota</taxon>
        <taxon>Agaricomycotina</taxon>
        <taxon>Agaricomycetes</taxon>
        <taxon>Thelephorales</taxon>
        <taxon>Thelephoraceae</taxon>
        <taxon>Thelephora</taxon>
    </lineage>
</organism>
<reference evidence="1" key="1">
    <citation type="submission" date="2019-10" db="EMBL/GenBank/DDBJ databases">
        <authorList>
            <consortium name="DOE Joint Genome Institute"/>
            <person name="Kuo A."/>
            <person name="Miyauchi S."/>
            <person name="Kiss E."/>
            <person name="Drula E."/>
            <person name="Kohler A."/>
            <person name="Sanchez-Garcia M."/>
            <person name="Andreopoulos B."/>
            <person name="Barry K.W."/>
            <person name="Bonito G."/>
            <person name="Buee M."/>
            <person name="Carver A."/>
            <person name="Chen C."/>
            <person name="Cichocki N."/>
            <person name="Clum A."/>
            <person name="Culley D."/>
            <person name="Crous P.W."/>
            <person name="Fauchery L."/>
            <person name="Girlanda M."/>
            <person name="Hayes R."/>
            <person name="Keri Z."/>
            <person name="Labutti K."/>
            <person name="Lipzen A."/>
            <person name="Lombard V."/>
            <person name="Magnuson J."/>
            <person name="Maillard F."/>
            <person name="Morin E."/>
            <person name="Murat C."/>
            <person name="Nolan M."/>
            <person name="Ohm R."/>
            <person name="Pangilinan J."/>
            <person name="Pereira M."/>
            <person name="Perotto S."/>
            <person name="Peter M."/>
            <person name="Riley R."/>
            <person name="Sitrit Y."/>
            <person name="Stielow B."/>
            <person name="Szollosi G."/>
            <person name="Zifcakova L."/>
            <person name="Stursova M."/>
            <person name="Spatafora J.W."/>
            <person name="Tedersoo L."/>
            <person name="Vaario L.-M."/>
            <person name="Yamada A."/>
            <person name="Yan M."/>
            <person name="Wang P."/>
            <person name="Xu J."/>
            <person name="Bruns T."/>
            <person name="Baldrian P."/>
            <person name="Vilgalys R."/>
            <person name="Henrissat B."/>
            <person name="Grigoriev I.V."/>
            <person name="Hibbett D."/>
            <person name="Nagy L.G."/>
            <person name="Martin F.M."/>
        </authorList>
    </citation>
    <scope>NUCLEOTIDE SEQUENCE</scope>
    <source>
        <strain evidence="1">P2</strain>
    </source>
</reference>
<proteinExistence type="predicted"/>
<reference evidence="1" key="2">
    <citation type="journal article" date="2020" name="Nat. Commun.">
        <title>Large-scale genome sequencing of mycorrhizal fungi provides insights into the early evolution of symbiotic traits.</title>
        <authorList>
            <person name="Miyauchi S."/>
            <person name="Kiss E."/>
            <person name="Kuo A."/>
            <person name="Drula E."/>
            <person name="Kohler A."/>
            <person name="Sanchez-Garcia M."/>
            <person name="Morin E."/>
            <person name="Andreopoulos B."/>
            <person name="Barry K.W."/>
            <person name="Bonito G."/>
            <person name="Buee M."/>
            <person name="Carver A."/>
            <person name="Chen C."/>
            <person name="Cichocki N."/>
            <person name="Clum A."/>
            <person name="Culley D."/>
            <person name="Crous P.W."/>
            <person name="Fauchery L."/>
            <person name="Girlanda M."/>
            <person name="Hayes R.D."/>
            <person name="Keri Z."/>
            <person name="LaButti K."/>
            <person name="Lipzen A."/>
            <person name="Lombard V."/>
            <person name="Magnuson J."/>
            <person name="Maillard F."/>
            <person name="Murat C."/>
            <person name="Nolan M."/>
            <person name="Ohm R.A."/>
            <person name="Pangilinan J."/>
            <person name="Pereira M.F."/>
            <person name="Perotto S."/>
            <person name="Peter M."/>
            <person name="Pfister S."/>
            <person name="Riley R."/>
            <person name="Sitrit Y."/>
            <person name="Stielow J.B."/>
            <person name="Szollosi G."/>
            <person name="Zifcakova L."/>
            <person name="Stursova M."/>
            <person name="Spatafora J.W."/>
            <person name="Tedersoo L."/>
            <person name="Vaario L.M."/>
            <person name="Yamada A."/>
            <person name="Yan M."/>
            <person name="Wang P."/>
            <person name="Xu J."/>
            <person name="Bruns T."/>
            <person name="Baldrian P."/>
            <person name="Vilgalys R."/>
            <person name="Dunand C."/>
            <person name="Henrissat B."/>
            <person name="Grigoriev I.V."/>
            <person name="Hibbett D."/>
            <person name="Nagy L.G."/>
            <person name="Martin F.M."/>
        </authorList>
    </citation>
    <scope>NUCLEOTIDE SEQUENCE</scope>
    <source>
        <strain evidence="1">P2</strain>
    </source>
</reference>